<evidence type="ECO:0000256" key="3">
    <source>
        <dbReference type="ARBA" id="ARBA00022679"/>
    </source>
</evidence>
<dbReference type="PROSITE" id="PS50011">
    <property type="entry name" value="PROTEIN_KINASE_DOM"/>
    <property type="match status" value="1"/>
</dbReference>
<dbReference type="Gene3D" id="1.10.510.10">
    <property type="entry name" value="Transferase(Phosphotransferase) domain 1"/>
    <property type="match status" value="1"/>
</dbReference>
<dbReference type="InterPro" id="IPR011009">
    <property type="entry name" value="Kinase-like_dom_sf"/>
</dbReference>
<keyword evidence="8" id="KW-0472">Membrane</keyword>
<keyword evidence="11" id="KW-1185">Reference proteome</keyword>
<dbReference type="PROSITE" id="PS00108">
    <property type="entry name" value="PROTEIN_KINASE_ST"/>
    <property type="match status" value="1"/>
</dbReference>
<evidence type="ECO:0000259" key="9">
    <source>
        <dbReference type="PROSITE" id="PS50011"/>
    </source>
</evidence>
<evidence type="ECO:0000313" key="11">
    <source>
        <dbReference type="Proteomes" id="UP000187486"/>
    </source>
</evidence>
<organism evidence="10 11">
    <name type="scientific">Amycolatopsis coloradensis</name>
    <dbReference type="NCBI Taxonomy" id="76021"/>
    <lineage>
        <taxon>Bacteria</taxon>
        <taxon>Bacillati</taxon>
        <taxon>Actinomycetota</taxon>
        <taxon>Actinomycetes</taxon>
        <taxon>Pseudonocardiales</taxon>
        <taxon>Pseudonocardiaceae</taxon>
        <taxon>Amycolatopsis</taxon>
    </lineage>
</organism>
<dbReference type="GO" id="GO:0005524">
    <property type="term" value="F:ATP binding"/>
    <property type="evidence" value="ECO:0007669"/>
    <property type="project" value="UniProtKB-UniRule"/>
</dbReference>
<keyword evidence="6 7" id="KW-0067">ATP-binding</keyword>
<comment type="caution">
    <text evidence="10">The sequence shown here is derived from an EMBL/GenBank/DDBJ whole genome shotgun (WGS) entry which is preliminary data.</text>
</comment>
<dbReference type="InterPro" id="IPR017441">
    <property type="entry name" value="Protein_kinase_ATP_BS"/>
</dbReference>
<keyword evidence="5" id="KW-0418">Kinase</keyword>
<dbReference type="PANTHER" id="PTHR43289:SF6">
    <property type="entry name" value="SERINE_THREONINE-PROTEIN KINASE NEKL-3"/>
    <property type="match status" value="1"/>
</dbReference>
<evidence type="ECO:0000313" key="10">
    <source>
        <dbReference type="EMBL" id="OLZ45477.1"/>
    </source>
</evidence>
<dbReference type="EC" id="2.7.11.1" evidence="1"/>
<keyword evidence="8" id="KW-1133">Transmembrane helix</keyword>
<keyword evidence="3" id="KW-0808">Transferase</keyword>
<dbReference type="AlphaFoldDB" id="A0A1R0KIA1"/>
<evidence type="ECO:0000256" key="8">
    <source>
        <dbReference type="SAM" id="Phobius"/>
    </source>
</evidence>
<dbReference type="InterPro" id="IPR008271">
    <property type="entry name" value="Ser/Thr_kinase_AS"/>
</dbReference>
<dbReference type="InterPro" id="IPR000719">
    <property type="entry name" value="Prot_kinase_dom"/>
</dbReference>
<feature type="domain" description="Protein kinase" evidence="9">
    <location>
        <begin position="12"/>
        <end position="273"/>
    </location>
</feature>
<dbReference type="Gene3D" id="3.30.200.20">
    <property type="entry name" value="Phosphorylase Kinase, domain 1"/>
    <property type="match status" value="1"/>
</dbReference>
<dbReference type="CDD" id="cd14014">
    <property type="entry name" value="STKc_PknB_like"/>
    <property type="match status" value="1"/>
</dbReference>
<dbReference type="STRING" id="76021.BS329_34245"/>
<dbReference type="OrthoDB" id="9762169at2"/>
<dbReference type="PROSITE" id="PS00107">
    <property type="entry name" value="PROTEIN_KINASE_ATP"/>
    <property type="match status" value="1"/>
</dbReference>
<gene>
    <name evidence="10" type="ORF">BS329_34245</name>
</gene>
<evidence type="ECO:0000256" key="4">
    <source>
        <dbReference type="ARBA" id="ARBA00022741"/>
    </source>
</evidence>
<accession>A0A1R0KIA1</accession>
<evidence type="ECO:0000256" key="6">
    <source>
        <dbReference type="ARBA" id="ARBA00022840"/>
    </source>
</evidence>
<protein>
    <recommendedName>
        <fullName evidence="1">non-specific serine/threonine protein kinase</fullName>
        <ecNumber evidence="1">2.7.11.1</ecNumber>
    </recommendedName>
</protein>
<dbReference type="Pfam" id="PF00069">
    <property type="entry name" value="Pkinase"/>
    <property type="match status" value="1"/>
</dbReference>
<reference evidence="10 11" key="1">
    <citation type="submission" date="2016-01" db="EMBL/GenBank/DDBJ databases">
        <title>Amycolatopsis coloradensis genome sequencing and assembly.</title>
        <authorList>
            <person name="Mayilraj S."/>
        </authorList>
    </citation>
    <scope>NUCLEOTIDE SEQUENCE [LARGE SCALE GENOMIC DNA]</scope>
    <source>
        <strain evidence="10 11">DSM 44225</strain>
    </source>
</reference>
<evidence type="ECO:0000256" key="1">
    <source>
        <dbReference type="ARBA" id="ARBA00012513"/>
    </source>
</evidence>
<dbReference type="EMBL" id="MQUQ01000020">
    <property type="protein sequence ID" value="OLZ45477.1"/>
    <property type="molecule type" value="Genomic_DNA"/>
</dbReference>
<keyword evidence="4 7" id="KW-0547">Nucleotide-binding</keyword>
<evidence type="ECO:0000256" key="5">
    <source>
        <dbReference type="ARBA" id="ARBA00022777"/>
    </source>
</evidence>
<feature type="transmembrane region" description="Helical" evidence="8">
    <location>
        <begin position="296"/>
        <end position="318"/>
    </location>
</feature>
<dbReference type="SMART" id="SM00220">
    <property type="entry name" value="S_TKc"/>
    <property type="match status" value="1"/>
</dbReference>
<keyword evidence="2" id="KW-0723">Serine/threonine-protein kinase</keyword>
<dbReference type="PANTHER" id="PTHR43289">
    <property type="entry name" value="MITOGEN-ACTIVATED PROTEIN KINASE KINASE KINASE 20-RELATED"/>
    <property type="match status" value="1"/>
</dbReference>
<dbReference type="RefSeq" id="WP_076166533.1">
    <property type="nucleotide sequence ID" value="NZ_JBEZVB010000007.1"/>
</dbReference>
<evidence type="ECO:0000256" key="7">
    <source>
        <dbReference type="PROSITE-ProRule" id="PRU10141"/>
    </source>
</evidence>
<feature type="binding site" evidence="7">
    <location>
        <position position="41"/>
    </location>
    <ligand>
        <name>ATP</name>
        <dbReference type="ChEBI" id="CHEBI:30616"/>
    </ligand>
</feature>
<dbReference type="GO" id="GO:0004674">
    <property type="term" value="F:protein serine/threonine kinase activity"/>
    <property type="evidence" value="ECO:0007669"/>
    <property type="project" value="UniProtKB-KW"/>
</dbReference>
<dbReference type="Proteomes" id="UP000187486">
    <property type="component" value="Unassembled WGS sequence"/>
</dbReference>
<keyword evidence="8" id="KW-0812">Transmembrane</keyword>
<sequence length="463" mass="48987">MTPRVGEDFGGFRIDGIIGRGGMGVVYRAWQHRMRRPVALKVLPPHYAEDPVYRERFGREAAALARLDSPHVVAVHDHGEVDGCLYLAMQLVDGPDLARVLEAGPMSPDRALSVVDQIVSALGDAHAIGVVHRDVKSGNVLLRPRAEHHDEDFAYLCDFGIARSAEIDQGAETSGVIGTVGYMAPERLRGEPATAASDVYAVGCLLWVALTGELPYRGSQPEVIVAHDRAPIPQLTVGDPRTAAVNDLLKSLLAKDSRNRPTVREVRDRIRAIRADAPLAAIAAAVEPPRRRRTGLVAGLVAGAALIVAIVLAAVFLMSPGAPAADRVGRSTPTGLTCAPVTAADEGVRAQAVCRTGGETGELRISALDDADAATAYLRTGAGTDPAGLTAGECPGDLPAKQSWSRDGHQGTLVCTVLGTTTRYAWTDDEHATVSVLDGKVGTPYPADLRAVEDFFAALRLPQ</sequence>
<evidence type="ECO:0000256" key="2">
    <source>
        <dbReference type="ARBA" id="ARBA00022527"/>
    </source>
</evidence>
<name>A0A1R0KIA1_9PSEU</name>
<proteinExistence type="predicted"/>
<dbReference type="SUPFAM" id="SSF56112">
    <property type="entry name" value="Protein kinase-like (PK-like)"/>
    <property type="match status" value="1"/>
</dbReference>